<evidence type="ECO:0000313" key="1">
    <source>
        <dbReference type="EMBL" id="MBK1864877.1"/>
    </source>
</evidence>
<accession>A0ACC5QWZ6</accession>
<reference evidence="1" key="1">
    <citation type="submission" date="2021-01" db="EMBL/GenBank/DDBJ databases">
        <authorList>
            <person name="Sun Q."/>
        </authorList>
    </citation>
    <scope>NUCLEOTIDE SEQUENCE</scope>
    <source>
        <strain evidence="1">YIM B02566</strain>
    </source>
</reference>
<sequence>MITTESADARFLRKVLIGLVMLTLATGLVAAYTTVNAMTAEGLDLCEATGFLCMI</sequence>
<proteinExistence type="predicted"/>
<keyword evidence="2" id="KW-1185">Reference proteome</keyword>
<name>A0ACC5QWZ6_9HYPH</name>
<gene>
    <name evidence="1" type="ORF">JHL16_00800</name>
</gene>
<dbReference type="EMBL" id="JAENHL010000003">
    <property type="protein sequence ID" value="MBK1864877.1"/>
    <property type="molecule type" value="Genomic_DNA"/>
</dbReference>
<protein>
    <submittedName>
        <fullName evidence="1">Uncharacterized protein</fullName>
    </submittedName>
</protein>
<evidence type="ECO:0000313" key="2">
    <source>
        <dbReference type="Proteomes" id="UP000616151"/>
    </source>
</evidence>
<comment type="caution">
    <text evidence="1">The sequence shown here is derived from an EMBL/GenBank/DDBJ whole genome shotgun (WGS) entry which is preliminary data.</text>
</comment>
<organism evidence="1 2">
    <name type="scientific">Taklimakanibacter albus</name>
    <dbReference type="NCBI Taxonomy" id="2800327"/>
    <lineage>
        <taxon>Bacteria</taxon>
        <taxon>Pseudomonadati</taxon>
        <taxon>Pseudomonadota</taxon>
        <taxon>Alphaproteobacteria</taxon>
        <taxon>Hyphomicrobiales</taxon>
        <taxon>Aestuariivirgaceae</taxon>
        <taxon>Taklimakanibacter</taxon>
    </lineage>
</organism>
<dbReference type="Proteomes" id="UP000616151">
    <property type="component" value="Unassembled WGS sequence"/>
</dbReference>